<comment type="similarity">
    <text evidence="1">Belongs to the AB hydrolase superfamily. AB hydrolase 2 family.</text>
</comment>
<dbReference type="EMBL" id="JBBBZM010000044">
    <property type="protein sequence ID" value="KAL0636745.1"/>
    <property type="molecule type" value="Genomic_DNA"/>
</dbReference>
<dbReference type="PANTHER" id="PTHR10655">
    <property type="entry name" value="LYSOPHOSPHOLIPASE-RELATED"/>
    <property type="match status" value="1"/>
</dbReference>
<dbReference type="InterPro" id="IPR029058">
    <property type="entry name" value="AB_hydrolase_fold"/>
</dbReference>
<name>A0ABR3GLR7_9PEZI</name>
<reference evidence="3 4" key="1">
    <citation type="submission" date="2024-02" db="EMBL/GenBank/DDBJ databases">
        <title>Discinaceae phylogenomics.</title>
        <authorList>
            <person name="Dirks A.C."/>
            <person name="James T.Y."/>
        </authorList>
    </citation>
    <scope>NUCLEOTIDE SEQUENCE [LARGE SCALE GENOMIC DNA]</scope>
    <source>
        <strain evidence="3 4">ACD0624</strain>
    </source>
</reference>
<evidence type="ECO:0000313" key="4">
    <source>
        <dbReference type="Proteomes" id="UP001447188"/>
    </source>
</evidence>
<evidence type="ECO:0000259" key="2">
    <source>
        <dbReference type="Pfam" id="PF02230"/>
    </source>
</evidence>
<comment type="caution">
    <text evidence="3">The sequence shown here is derived from an EMBL/GenBank/DDBJ whole genome shotgun (WGS) entry which is preliminary data.</text>
</comment>
<evidence type="ECO:0000256" key="1">
    <source>
        <dbReference type="ARBA" id="ARBA00006499"/>
    </source>
</evidence>
<dbReference type="SUPFAM" id="SSF53474">
    <property type="entry name" value="alpha/beta-Hydrolases"/>
    <property type="match status" value="1"/>
</dbReference>
<evidence type="ECO:0000313" key="3">
    <source>
        <dbReference type="EMBL" id="KAL0636745.1"/>
    </source>
</evidence>
<dbReference type="InterPro" id="IPR050565">
    <property type="entry name" value="LYPA1-2/EST-like"/>
</dbReference>
<feature type="domain" description="Phospholipase/carboxylesterase/thioesterase" evidence="2">
    <location>
        <begin position="24"/>
        <end position="198"/>
    </location>
</feature>
<protein>
    <recommendedName>
        <fullName evidence="2">Phospholipase/carboxylesterase/thioesterase domain-containing protein</fullName>
    </recommendedName>
</protein>
<proteinExistence type="inferred from homology"/>
<dbReference type="Pfam" id="PF02230">
    <property type="entry name" value="Abhydrolase_2"/>
    <property type="match status" value="1"/>
</dbReference>
<dbReference type="Gene3D" id="3.40.50.1820">
    <property type="entry name" value="alpha/beta hydrolase"/>
    <property type="match status" value="1"/>
</dbReference>
<sequence length="246" mass="27120">MTTPRLPEPSDFPPSLIYTLTPSTTPPSKPSQNLLILLHGLGDTHVQFATLGSNFNLPETACLAIRGPIPLPFEIPGFHWGDDIIFDESPSGLDSDSGFKRTRKLLKEVIRETLVKKCGWDTRRIFFFGYRQGGMVALDILVRARDKEYGGVISVGGVLPSDSEKVKETRKSKTPVLLLGGSKNSAIDTATEREVREAFEFVQVVKWVGRGGDGMMRTSEEARPIMEFFGRRLGSRVGVPEGAVEL</sequence>
<gene>
    <name evidence="3" type="ORF">Q9L58_004227</name>
</gene>
<keyword evidence="4" id="KW-1185">Reference proteome</keyword>
<organism evidence="3 4">
    <name type="scientific">Discina gigas</name>
    <dbReference type="NCBI Taxonomy" id="1032678"/>
    <lineage>
        <taxon>Eukaryota</taxon>
        <taxon>Fungi</taxon>
        <taxon>Dikarya</taxon>
        <taxon>Ascomycota</taxon>
        <taxon>Pezizomycotina</taxon>
        <taxon>Pezizomycetes</taxon>
        <taxon>Pezizales</taxon>
        <taxon>Discinaceae</taxon>
        <taxon>Discina</taxon>
    </lineage>
</organism>
<accession>A0ABR3GLR7</accession>
<dbReference type="Proteomes" id="UP001447188">
    <property type="component" value="Unassembled WGS sequence"/>
</dbReference>
<dbReference type="PANTHER" id="PTHR10655:SF67">
    <property type="entry name" value="PHOSPHOLIPASE_CARBOXYLESTERASE SUPERFAMILY (AFU_ORTHOLOGUE AFUA_5G09340)"/>
    <property type="match status" value="1"/>
</dbReference>
<dbReference type="InterPro" id="IPR003140">
    <property type="entry name" value="PLipase/COase/thioEstase"/>
</dbReference>